<dbReference type="AlphaFoldDB" id="A0A0A9AIY7"/>
<proteinExistence type="predicted"/>
<accession>A0A0A9AIY7</accession>
<reference evidence="1" key="1">
    <citation type="submission" date="2014-09" db="EMBL/GenBank/DDBJ databases">
        <authorList>
            <person name="Magalhaes I.L.F."/>
            <person name="Oliveira U."/>
            <person name="Santos F.R."/>
            <person name="Vidigal T.H.D.A."/>
            <person name="Brescovit A.D."/>
            <person name="Santos A.J."/>
        </authorList>
    </citation>
    <scope>NUCLEOTIDE SEQUENCE</scope>
    <source>
        <tissue evidence="1">Shoot tissue taken approximately 20 cm above the soil surface</tissue>
    </source>
</reference>
<protein>
    <submittedName>
        <fullName evidence="1">Uncharacterized protein</fullName>
    </submittedName>
</protein>
<evidence type="ECO:0000313" key="1">
    <source>
        <dbReference type="EMBL" id="JAD51624.1"/>
    </source>
</evidence>
<name>A0A0A9AIY7_ARUDO</name>
<reference evidence="1" key="2">
    <citation type="journal article" date="2015" name="Data Brief">
        <title>Shoot transcriptome of the giant reed, Arundo donax.</title>
        <authorList>
            <person name="Barrero R.A."/>
            <person name="Guerrero F.D."/>
            <person name="Moolhuijzen P."/>
            <person name="Goolsby J.A."/>
            <person name="Tidwell J."/>
            <person name="Bellgard S.E."/>
            <person name="Bellgard M.I."/>
        </authorList>
    </citation>
    <scope>NUCLEOTIDE SEQUENCE</scope>
    <source>
        <tissue evidence="1">Shoot tissue taken approximately 20 cm above the soil surface</tissue>
    </source>
</reference>
<dbReference type="EMBL" id="GBRH01246271">
    <property type="protein sequence ID" value="JAD51624.1"/>
    <property type="molecule type" value="Transcribed_RNA"/>
</dbReference>
<sequence length="42" mass="4909">MRRQLRPWVKGGFENCSTLTQPRWWIHVFVEGPITGHSILSS</sequence>
<organism evidence="1">
    <name type="scientific">Arundo donax</name>
    <name type="common">Giant reed</name>
    <name type="synonym">Donax arundinaceus</name>
    <dbReference type="NCBI Taxonomy" id="35708"/>
    <lineage>
        <taxon>Eukaryota</taxon>
        <taxon>Viridiplantae</taxon>
        <taxon>Streptophyta</taxon>
        <taxon>Embryophyta</taxon>
        <taxon>Tracheophyta</taxon>
        <taxon>Spermatophyta</taxon>
        <taxon>Magnoliopsida</taxon>
        <taxon>Liliopsida</taxon>
        <taxon>Poales</taxon>
        <taxon>Poaceae</taxon>
        <taxon>PACMAD clade</taxon>
        <taxon>Arundinoideae</taxon>
        <taxon>Arundineae</taxon>
        <taxon>Arundo</taxon>
    </lineage>
</organism>